<comment type="caution">
    <text evidence="1">The sequence shown here is derived from an EMBL/GenBank/DDBJ whole genome shotgun (WGS) entry which is preliminary data.</text>
</comment>
<dbReference type="PATRIC" id="fig|1227467.4.peg.358"/>
<reference evidence="1 2" key="1">
    <citation type="journal article" date="2014" name="PLoS Genet.">
        <title>Phylogenetically driven sequencing of extremely halophilic archaea reveals strategies for static and dynamic osmo-response.</title>
        <authorList>
            <person name="Becker E.A."/>
            <person name="Seitzer P.M."/>
            <person name="Tritt A."/>
            <person name="Larsen D."/>
            <person name="Krusor M."/>
            <person name="Yao A.I."/>
            <person name="Wu D."/>
            <person name="Madern D."/>
            <person name="Eisen J.A."/>
            <person name="Darling A.E."/>
            <person name="Facciotti M.T."/>
        </authorList>
    </citation>
    <scope>NUCLEOTIDE SEQUENCE [LARGE SCALE GENOMIC DNA]</scope>
    <source>
        <strain evidence="1 2">JCM 9100</strain>
    </source>
</reference>
<evidence type="ECO:0000313" key="1">
    <source>
        <dbReference type="EMBL" id="ELZ52348.1"/>
    </source>
</evidence>
<keyword evidence="2" id="KW-1185">Reference proteome</keyword>
<dbReference type="EMBL" id="AOJM01000023">
    <property type="protein sequence ID" value="ELZ52348.1"/>
    <property type="molecule type" value="Genomic_DNA"/>
</dbReference>
<accession>M0EZ49</accession>
<proteinExistence type="predicted"/>
<evidence type="ECO:0000313" key="2">
    <source>
        <dbReference type="Proteomes" id="UP000011526"/>
    </source>
</evidence>
<dbReference type="AlphaFoldDB" id="M0EZ49"/>
<name>M0EZ49_9EURY</name>
<gene>
    <name evidence="1" type="ORF">C465_02021</name>
</gene>
<sequence>MIETTLYLREEHIQRDRSICAFERDVLNQRQVILWMRLLAEVVEKSCLKREIRENIAVHRGDDTIVAPAFEEVGCV</sequence>
<organism evidence="1 2">
    <name type="scientific">Halorubrum distributum JCM 9100</name>
    <dbReference type="NCBI Taxonomy" id="1227467"/>
    <lineage>
        <taxon>Archaea</taxon>
        <taxon>Methanobacteriati</taxon>
        <taxon>Methanobacteriota</taxon>
        <taxon>Stenosarchaea group</taxon>
        <taxon>Halobacteria</taxon>
        <taxon>Halobacteriales</taxon>
        <taxon>Haloferacaceae</taxon>
        <taxon>Halorubrum</taxon>
        <taxon>Halorubrum distributum group</taxon>
    </lineage>
</organism>
<dbReference type="Proteomes" id="UP000011526">
    <property type="component" value="Unassembled WGS sequence"/>
</dbReference>
<protein>
    <submittedName>
        <fullName evidence="1">Uncharacterized protein</fullName>
    </submittedName>
</protein>